<dbReference type="AlphaFoldDB" id="A0A5C3KQW1"/>
<keyword evidence="2" id="KW-1185">Reference proteome</keyword>
<protein>
    <submittedName>
        <fullName evidence="1">Uncharacterized protein</fullName>
    </submittedName>
</protein>
<feature type="non-terminal residue" evidence="1">
    <location>
        <position position="145"/>
    </location>
</feature>
<dbReference type="EMBL" id="ML210228">
    <property type="protein sequence ID" value="TFK22961.1"/>
    <property type="molecule type" value="Genomic_DNA"/>
</dbReference>
<evidence type="ECO:0000313" key="2">
    <source>
        <dbReference type="Proteomes" id="UP000307440"/>
    </source>
</evidence>
<dbReference type="STRING" id="230819.A0A5C3KQW1"/>
<reference evidence="1 2" key="1">
    <citation type="journal article" date="2019" name="Nat. Ecol. Evol.">
        <title>Megaphylogeny resolves global patterns of mushroom evolution.</title>
        <authorList>
            <person name="Varga T."/>
            <person name="Krizsan K."/>
            <person name="Foldi C."/>
            <person name="Dima B."/>
            <person name="Sanchez-Garcia M."/>
            <person name="Sanchez-Ramirez S."/>
            <person name="Szollosi G.J."/>
            <person name="Szarkandi J.G."/>
            <person name="Papp V."/>
            <person name="Albert L."/>
            <person name="Andreopoulos W."/>
            <person name="Angelini C."/>
            <person name="Antonin V."/>
            <person name="Barry K.W."/>
            <person name="Bougher N.L."/>
            <person name="Buchanan P."/>
            <person name="Buyck B."/>
            <person name="Bense V."/>
            <person name="Catcheside P."/>
            <person name="Chovatia M."/>
            <person name="Cooper J."/>
            <person name="Damon W."/>
            <person name="Desjardin D."/>
            <person name="Finy P."/>
            <person name="Geml J."/>
            <person name="Haridas S."/>
            <person name="Hughes K."/>
            <person name="Justo A."/>
            <person name="Karasinski D."/>
            <person name="Kautmanova I."/>
            <person name="Kiss B."/>
            <person name="Kocsube S."/>
            <person name="Kotiranta H."/>
            <person name="LaButti K.M."/>
            <person name="Lechner B.E."/>
            <person name="Liimatainen K."/>
            <person name="Lipzen A."/>
            <person name="Lukacs Z."/>
            <person name="Mihaltcheva S."/>
            <person name="Morgado L.N."/>
            <person name="Niskanen T."/>
            <person name="Noordeloos M.E."/>
            <person name="Ohm R.A."/>
            <person name="Ortiz-Santana B."/>
            <person name="Ovrebo C."/>
            <person name="Racz N."/>
            <person name="Riley R."/>
            <person name="Savchenko A."/>
            <person name="Shiryaev A."/>
            <person name="Soop K."/>
            <person name="Spirin V."/>
            <person name="Szebenyi C."/>
            <person name="Tomsovsky M."/>
            <person name="Tulloss R.E."/>
            <person name="Uehling J."/>
            <person name="Grigoriev I.V."/>
            <person name="Vagvolgyi C."/>
            <person name="Papp T."/>
            <person name="Martin F.M."/>
            <person name="Miettinen O."/>
            <person name="Hibbett D.S."/>
            <person name="Nagy L.G."/>
        </authorList>
    </citation>
    <scope>NUCLEOTIDE SEQUENCE [LARGE SCALE GENOMIC DNA]</scope>
    <source>
        <strain evidence="1 2">CBS 121175</strain>
    </source>
</reference>
<name>A0A5C3KQW1_COPMA</name>
<dbReference type="OrthoDB" id="3271139at2759"/>
<proteinExistence type="predicted"/>
<accession>A0A5C3KQW1</accession>
<dbReference type="Proteomes" id="UP000307440">
    <property type="component" value="Unassembled WGS sequence"/>
</dbReference>
<gene>
    <name evidence="1" type="ORF">FA15DRAFT_746969</name>
</gene>
<sequence length="145" mass="16751">MSFANKTQLGFDPTVKQLEKDNDVFFRYQVDDKYYRTIGNPIAEDIAWFMNSRAVRVWTVRLADEDGNFITDREEDKEEHALKDVWLYDDIPSELENQNAILKAAKDVDKSSPVTDGNETREKIVQNLFLTIIGDCIVQIGNQDD</sequence>
<organism evidence="1 2">
    <name type="scientific">Coprinopsis marcescibilis</name>
    <name type="common">Agaric fungus</name>
    <name type="synonym">Psathyrella marcescibilis</name>
    <dbReference type="NCBI Taxonomy" id="230819"/>
    <lineage>
        <taxon>Eukaryota</taxon>
        <taxon>Fungi</taxon>
        <taxon>Dikarya</taxon>
        <taxon>Basidiomycota</taxon>
        <taxon>Agaricomycotina</taxon>
        <taxon>Agaricomycetes</taxon>
        <taxon>Agaricomycetidae</taxon>
        <taxon>Agaricales</taxon>
        <taxon>Agaricineae</taxon>
        <taxon>Psathyrellaceae</taxon>
        <taxon>Coprinopsis</taxon>
    </lineage>
</organism>
<evidence type="ECO:0000313" key="1">
    <source>
        <dbReference type="EMBL" id="TFK22961.1"/>
    </source>
</evidence>